<evidence type="ECO:0000313" key="1">
    <source>
        <dbReference type="EMBL" id="GBP21261.1"/>
    </source>
</evidence>
<protein>
    <submittedName>
        <fullName evidence="1">Uncharacterized protein</fullName>
    </submittedName>
</protein>
<proteinExistence type="predicted"/>
<keyword evidence="2" id="KW-1185">Reference proteome</keyword>
<sequence>MIPVLDCDGALDILAAANRFDSDISNNEVPEVVVGLDVANNEDCVVTAVEDPNFGVVVDVTPNNDLPDVVFAVDDPNIDIVVVVEDVPNIDVVNGDEVEVKVAEPIVEDIDKGVFN</sequence>
<accession>A0A4C1U4M3</accession>
<reference evidence="1 2" key="1">
    <citation type="journal article" date="2019" name="Commun. Biol.">
        <title>The bagworm genome reveals a unique fibroin gene that provides high tensile strength.</title>
        <authorList>
            <person name="Kono N."/>
            <person name="Nakamura H."/>
            <person name="Ohtoshi R."/>
            <person name="Tomita M."/>
            <person name="Numata K."/>
            <person name="Arakawa K."/>
        </authorList>
    </citation>
    <scope>NUCLEOTIDE SEQUENCE [LARGE SCALE GENOMIC DNA]</scope>
</reference>
<evidence type="ECO:0000313" key="2">
    <source>
        <dbReference type="Proteomes" id="UP000299102"/>
    </source>
</evidence>
<name>A0A4C1U4M3_EUMVA</name>
<dbReference type="AlphaFoldDB" id="A0A4C1U4M3"/>
<dbReference type="EMBL" id="BGZK01000126">
    <property type="protein sequence ID" value="GBP21261.1"/>
    <property type="molecule type" value="Genomic_DNA"/>
</dbReference>
<organism evidence="1 2">
    <name type="scientific">Eumeta variegata</name>
    <name type="common">Bagworm moth</name>
    <name type="synonym">Eumeta japonica</name>
    <dbReference type="NCBI Taxonomy" id="151549"/>
    <lineage>
        <taxon>Eukaryota</taxon>
        <taxon>Metazoa</taxon>
        <taxon>Ecdysozoa</taxon>
        <taxon>Arthropoda</taxon>
        <taxon>Hexapoda</taxon>
        <taxon>Insecta</taxon>
        <taxon>Pterygota</taxon>
        <taxon>Neoptera</taxon>
        <taxon>Endopterygota</taxon>
        <taxon>Lepidoptera</taxon>
        <taxon>Glossata</taxon>
        <taxon>Ditrysia</taxon>
        <taxon>Tineoidea</taxon>
        <taxon>Psychidae</taxon>
        <taxon>Oiketicinae</taxon>
        <taxon>Eumeta</taxon>
    </lineage>
</organism>
<comment type="caution">
    <text evidence="1">The sequence shown here is derived from an EMBL/GenBank/DDBJ whole genome shotgun (WGS) entry which is preliminary data.</text>
</comment>
<gene>
    <name evidence="1" type="ORF">EVAR_84388_1</name>
</gene>
<dbReference type="Proteomes" id="UP000299102">
    <property type="component" value="Unassembled WGS sequence"/>
</dbReference>